<dbReference type="PANTHER" id="PTHR34512:SF30">
    <property type="entry name" value="OUTER MEMBRANE PROTEIN ASSEMBLY FACTOR BAMB"/>
    <property type="match status" value="1"/>
</dbReference>
<protein>
    <submittedName>
        <fullName evidence="3">PQQ-binding-like beta-propeller repeat protein</fullName>
    </submittedName>
</protein>
<reference evidence="3 4" key="1">
    <citation type="journal article" date="2019" name="Int. J. Syst. Evol. Microbiol.">
        <title>The Global Catalogue of Microorganisms (GCM) 10K type strain sequencing project: providing services to taxonomists for standard genome sequencing and annotation.</title>
        <authorList>
            <consortium name="The Broad Institute Genomics Platform"/>
            <consortium name="The Broad Institute Genome Sequencing Center for Infectious Disease"/>
            <person name="Wu L."/>
            <person name="Ma J."/>
        </authorList>
    </citation>
    <scope>NUCLEOTIDE SEQUENCE [LARGE SCALE GENOMIC DNA]</scope>
    <source>
        <strain evidence="3 4">YIM 94188</strain>
    </source>
</reference>
<dbReference type="SMART" id="SM00564">
    <property type="entry name" value="PQQ"/>
    <property type="match status" value="5"/>
</dbReference>
<keyword evidence="4" id="KW-1185">Reference proteome</keyword>
<evidence type="ECO:0000256" key="1">
    <source>
        <dbReference type="SAM" id="MobiDB-lite"/>
    </source>
</evidence>
<dbReference type="RefSeq" id="WP_379692747.1">
    <property type="nucleotide sequence ID" value="NZ_JBHSXH010000009.1"/>
</dbReference>
<sequence length="411" mass="44035">MHPPTRRRVLAALGSAAALGTAGCTGLRARYLPRTHERDADVSGDSGPWPTLGGDARRTASADGPGPDADARLTRLHGANHFPERQVVVGPDFFLFVVRRWFDPGGGDGDDPFSGVIAADREGSERWRLPTEPDVGVPTVVGNTVLVEDTNGTRAVDAETGAVNWRYRSGYGFPHVSPAVRRGRVYVGGRRFLALDAATGERLWRTDVEMPAVQTCSATEDRVVVSNGYDGNGGGLFCLDAEDGSVRWEADVAATYDPAAVGEKRCFSVDEEGVLSAVSMADGSVEWTRNGAADGDYLRYEQPVLAGGVVLVGGWNAPLRAFDRETGETAWTAGPADERHYAPVAAEDGVYGVTWEGTVYEVGFDGTERWRRSIARTVTCAPSVADGALYFGSRSGETVEEWRGGFDRFGP</sequence>
<dbReference type="EMBL" id="JBHSXH010000009">
    <property type="protein sequence ID" value="MFC6824140.1"/>
    <property type="molecule type" value="Genomic_DNA"/>
</dbReference>
<dbReference type="InterPro" id="IPR002372">
    <property type="entry name" value="PQQ_rpt_dom"/>
</dbReference>
<evidence type="ECO:0000313" key="4">
    <source>
        <dbReference type="Proteomes" id="UP001596408"/>
    </source>
</evidence>
<feature type="domain" description="Pyrrolo-quinoline quinone repeat" evidence="2">
    <location>
        <begin position="319"/>
        <end position="393"/>
    </location>
</feature>
<dbReference type="PROSITE" id="PS51318">
    <property type="entry name" value="TAT"/>
    <property type="match status" value="1"/>
</dbReference>
<dbReference type="PANTHER" id="PTHR34512">
    <property type="entry name" value="CELL SURFACE PROTEIN"/>
    <property type="match status" value="1"/>
</dbReference>
<feature type="region of interest" description="Disordered" evidence="1">
    <location>
        <begin position="37"/>
        <end position="72"/>
    </location>
</feature>
<dbReference type="InterPro" id="IPR011047">
    <property type="entry name" value="Quinoprotein_ADH-like_sf"/>
</dbReference>
<dbReference type="PROSITE" id="PS51257">
    <property type="entry name" value="PROKAR_LIPOPROTEIN"/>
    <property type="match status" value="1"/>
</dbReference>
<dbReference type="InterPro" id="IPR006311">
    <property type="entry name" value="TAT_signal"/>
</dbReference>
<gene>
    <name evidence="3" type="ORF">ACFQEV_03900</name>
</gene>
<evidence type="ECO:0000313" key="3">
    <source>
        <dbReference type="EMBL" id="MFC6824140.1"/>
    </source>
</evidence>
<comment type="caution">
    <text evidence="3">The sequence shown here is derived from an EMBL/GenBank/DDBJ whole genome shotgun (WGS) entry which is preliminary data.</text>
</comment>
<accession>A0ABD5TZB2</accession>
<dbReference type="Gene3D" id="2.40.10.480">
    <property type="match status" value="1"/>
</dbReference>
<dbReference type="Proteomes" id="UP001596408">
    <property type="component" value="Unassembled WGS sequence"/>
</dbReference>
<dbReference type="Pfam" id="PF13360">
    <property type="entry name" value="PQQ_2"/>
    <property type="match status" value="2"/>
</dbReference>
<dbReference type="Gene3D" id="2.40.128.630">
    <property type="match status" value="3"/>
</dbReference>
<feature type="domain" description="Pyrrolo-quinoline quinone repeat" evidence="2">
    <location>
        <begin position="116"/>
        <end position="254"/>
    </location>
</feature>
<dbReference type="InterPro" id="IPR018391">
    <property type="entry name" value="PQQ_b-propeller_rpt"/>
</dbReference>
<dbReference type="SUPFAM" id="SSF50998">
    <property type="entry name" value="Quinoprotein alcohol dehydrogenase-like"/>
    <property type="match status" value="1"/>
</dbReference>
<dbReference type="AlphaFoldDB" id="A0ABD5TZB2"/>
<organism evidence="3 4">
    <name type="scientific">Halopelagius fulvigenes</name>
    <dbReference type="NCBI Taxonomy" id="1198324"/>
    <lineage>
        <taxon>Archaea</taxon>
        <taxon>Methanobacteriati</taxon>
        <taxon>Methanobacteriota</taxon>
        <taxon>Stenosarchaea group</taxon>
        <taxon>Halobacteria</taxon>
        <taxon>Halobacteriales</taxon>
        <taxon>Haloferacaceae</taxon>
    </lineage>
</organism>
<name>A0ABD5TZB2_9EURY</name>
<evidence type="ECO:0000259" key="2">
    <source>
        <dbReference type="Pfam" id="PF13360"/>
    </source>
</evidence>
<proteinExistence type="predicted"/>